<evidence type="ECO:0000313" key="3">
    <source>
        <dbReference type="EMBL" id="VEH82949.1"/>
    </source>
</evidence>
<dbReference type="PATRIC" id="fig|45056.6.peg.2248"/>
<name>A0A0W0R1A5_9GAMM</name>
<dbReference type="KEGG" id="ladl:NCTC12735_00182"/>
<evidence type="ECO:0000313" key="5">
    <source>
        <dbReference type="Proteomes" id="UP000281170"/>
    </source>
</evidence>
<proteinExistence type="predicted"/>
<dbReference type="AlphaFoldDB" id="A0A0W0R1A5"/>
<geneLocation type="plasmid" evidence="3 5">
    <name>8</name>
</geneLocation>
<dbReference type="EMBL" id="LNKA01000019">
    <property type="protein sequence ID" value="KTC64880.1"/>
    <property type="molecule type" value="Genomic_DNA"/>
</dbReference>
<feature type="region of interest" description="Disordered" evidence="1">
    <location>
        <begin position="333"/>
        <end position="358"/>
    </location>
</feature>
<accession>A0A0W0R1A5</accession>
<organism evidence="2 4">
    <name type="scientific">Legionella adelaidensis</name>
    <dbReference type="NCBI Taxonomy" id="45056"/>
    <lineage>
        <taxon>Bacteria</taxon>
        <taxon>Pseudomonadati</taxon>
        <taxon>Pseudomonadota</taxon>
        <taxon>Gammaproteobacteria</taxon>
        <taxon>Legionellales</taxon>
        <taxon>Legionellaceae</taxon>
        <taxon>Legionella</taxon>
    </lineage>
</organism>
<evidence type="ECO:0000313" key="2">
    <source>
        <dbReference type="EMBL" id="KTC64880.1"/>
    </source>
</evidence>
<evidence type="ECO:0000256" key="1">
    <source>
        <dbReference type="SAM" id="MobiDB-lite"/>
    </source>
</evidence>
<dbReference type="Proteomes" id="UP000054859">
    <property type="component" value="Unassembled WGS sequence"/>
</dbReference>
<gene>
    <name evidence="2" type="ORF">Lade_2174</name>
    <name evidence="3" type="ORF">NCTC12735_00182</name>
</gene>
<keyword evidence="4" id="KW-1185">Reference proteome</keyword>
<reference evidence="2 4" key="1">
    <citation type="submission" date="2015-11" db="EMBL/GenBank/DDBJ databases">
        <title>Identification of large and diverse effector repertoires of 38 Legionella species.</title>
        <authorList>
            <person name="Burstein D."/>
            <person name="Amaro F."/>
            <person name="Zusman T."/>
            <person name="Lifshitz Z."/>
            <person name="Cohen O."/>
            <person name="Gilbert J.A."/>
            <person name="Pupko T."/>
            <person name="Shuman H.A."/>
            <person name="Segal G."/>
        </authorList>
    </citation>
    <scope>NUCLEOTIDE SEQUENCE [LARGE SCALE GENOMIC DNA]</scope>
    <source>
        <strain evidence="2 4">1762-AUS-E</strain>
    </source>
</reference>
<protein>
    <submittedName>
        <fullName evidence="2">Uncharacterized protein</fullName>
    </submittedName>
</protein>
<dbReference type="EMBL" id="LR134417">
    <property type="protein sequence ID" value="VEH82949.1"/>
    <property type="molecule type" value="Genomic_DNA"/>
</dbReference>
<dbReference type="Proteomes" id="UP000281170">
    <property type="component" value="Plasmid 8"/>
</dbReference>
<keyword evidence="3" id="KW-0614">Plasmid</keyword>
<evidence type="ECO:0000313" key="4">
    <source>
        <dbReference type="Proteomes" id="UP000054859"/>
    </source>
</evidence>
<reference evidence="3 5" key="2">
    <citation type="submission" date="2018-12" db="EMBL/GenBank/DDBJ databases">
        <authorList>
            <consortium name="Pathogen Informatics"/>
        </authorList>
    </citation>
    <scope>NUCLEOTIDE SEQUENCE [LARGE SCALE GENOMIC DNA]</scope>
    <source>
        <strain evidence="3 5">NCTC12735</strain>
        <plasmid evidence="5">8</plasmid>
    </source>
</reference>
<sequence>MDKWYLTIKDDYMKILYVNDVDFGTAATLVSITKKPAIQLNPDRPLDTPVEQVMLVAQTEMNASTLGGKTPKQLAADFAKLIPENRTALKHLYLIAPEAGLLIPDEEKTLAQKMAEELKHLGFDDVLLHAVSAPVNCNVGMHVEVTTDGYLHAYVYENAYSKEFDSALTQKIAQRDALIAKSSLTAAEVALSESLSAEIEQGKQQRKTDSNYKQVSILRTKNFGELNAPHNTYSSSGPMGTIGLPAAAAIAYLTNEKAQIAARESFFTRKKQHTYIDKNIAELKAKPLATMEEVFAILKGARTEEQLGKSHYVQKVVNPFMAAYKEMESTFPFQPGTPVQRGSQEVLSEDTPGSDYAENRAPFEDIVAGLDVSAEVGSPNESSALGLEAKKVEDLDLLRQELIAYADEREQGPVYKGHVLGFLASIAKGTAESDGRAFKVKAAGKLAAIISGETSDPLNDQEIGSLTRGDLGDLVRQFGGLDHVLSRTLPAAVSCSV</sequence>